<dbReference type="EMBL" id="BKCJ010279422">
    <property type="protein sequence ID" value="GEZ44241.1"/>
    <property type="molecule type" value="Genomic_DNA"/>
</dbReference>
<evidence type="ECO:0000313" key="2">
    <source>
        <dbReference type="EMBL" id="GEZ44241.1"/>
    </source>
</evidence>
<keyword evidence="2" id="KW-0269">Exonuclease</keyword>
<keyword evidence="2" id="KW-0540">Nuclease</keyword>
<protein>
    <submittedName>
        <fullName evidence="2">5'-3' exonuclease family protein</fullName>
    </submittedName>
</protein>
<dbReference type="AlphaFoldDB" id="A0A699I9E0"/>
<feature type="region of interest" description="Disordered" evidence="1">
    <location>
        <begin position="1"/>
        <end position="113"/>
    </location>
</feature>
<name>A0A699I9E0_TANCI</name>
<evidence type="ECO:0000256" key="1">
    <source>
        <dbReference type="SAM" id="MobiDB-lite"/>
    </source>
</evidence>
<comment type="caution">
    <text evidence="2">The sequence shown here is derived from an EMBL/GenBank/DDBJ whole genome shotgun (WGS) entry which is preliminary data.</text>
</comment>
<accession>A0A699I9E0</accession>
<proteinExistence type="predicted"/>
<sequence>VHSGEDPLEGSIPDMTTSSKIEDATTGLNEAIQSHNKDDIEEFSTRTVKVPKLDGNAGTSPIQPDIEQKSTLSSDDCEILVFKEKDSGPSLGKRLRSEKSDHSSSNGPKEGTTEVFLADCGDVKNIKRAATDEEYIDCKNNGFSLTVAPNHRSYLLMLLFPPNGLALILFQIQT</sequence>
<keyword evidence="2" id="KW-0378">Hydrolase</keyword>
<dbReference type="GO" id="GO:0004527">
    <property type="term" value="F:exonuclease activity"/>
    <property type="evidence" value="ECO:0007669"/>
    <property type="project" value="UniProtKB-KW"/>
</dbReference>
<feature type="non-terminal residue" evidence="2">
    <location>
        <position position="174"/>
    </location>
</feature>
<organism evidence="2">
    <name type="scientific">Tanacetum cinerariifolium</name>
    <name type="common">Dalmatian daisy</name>
    <name type="synonym">Chrysanthemum cinerariifolium</name>
    <dbReference type="NCBI Taxonomy" id="118510"/>
    <lineage>
        <taxon>Eukaryota</taxon>
        <taxon>Viridiplantae</taxon>
        <taxon>Streptophyta</taxon>
        <taxon>Embryophyta</taxon>
        <taxon>Tracheophyta</taxon>
        <taxon>Spermatophyta</taxon>
        <taxon>Magnoliopsida</taxon>
        <taxon>eudicotyledons</taxon>
        <taxon>Gunneridae</taxon>
        <taxon>Pentapetalae</taxon>
        <taxon>asterids</taxon>
        <taxon>campanulids</taxon>
        <taxon>Asterales</taxon>
        <taxon>Asteraceae</taxon>
        <taxon>Asteroideae</taxon>
        <taxon>Anthemideae</taxon>
        <taxon>Anthemidinae</taxon>
        <taxon>Tanacetum</taxon>
    </lineage>
</organism>
<reference evidence="2" key="1">
    <citation type="journal article" date="2019" name="Sci. Rep.">
        <title>Draft genome of Tanacetum cinerariifolium, the natural source of mosquito coil.</title>
        <authorList>
            <person name="Yamashiro T."/>
            <person name="Shiraishi A."/>
            <person name="Satake H."/>
            <person name="Nakayama K."/>
        </authorList>
    </citation>
    <scope>NUCLEOTIDE SEQUENCE</scope>
</reference>
<feature type="non-terminal residue" evidence="2">
    <location>
        <position position="1"/>
    </location>
</feature>
<gene>
    <name evidence="2" type="ORF">Tci_516214</name>
</gene>